<dbReference type="GO" id="GO:0004518">
    <property type="term" value="F:nuclease activity"/>
    <property type="evidence" value="ECO:0007669"/>
    <property type="project" value="UniProtKB-KW"/>
</dbReference>
<protein>
    <recommendedName>
        <fullName evidence="5">Putative pre-16S rRNA nuclease</fullName>
        <ecNumber evidence="5">3.1.-.-</ecNumber>
    </recommendedName>
</protein>
<organism evidence="7 8">
    <name type="scientific">Pelodictyon luteolum</name>
    <dbReference type="NCBI Taxonomy" id="1100"/>
    <lineage>
        <taxon>Bacteria</taxon>
        <taxon>Pseudomonadati</taxon>
        <taxon>Chlorobiota</taxon>
        <taxon>Chlorobiia</taxon>
        <taxon>Chlorobiales</taxon>
        <taxon>Chlorobiaceae</taxon>
        <taxon>Chlorobium/Pelodictyon group</taxon>
        <taxon>Pelodictyon</taxon>
    </lineage>
</organism>
<evidence type="ECO:0000256" key="4">
    <source>
        <dbReference type="ARBA" id="ARBA00022801"/>
    </source>
</evidence>
<dbReference type="EC" id="3.1.-.-" evidence="5"/>
<dbReference type="HAMAP" id="MF_00651">
    <property type="entry name" value="Nuclease_YqgF"/>
    <property type="match status" value="1"/>
</dbReference>
<comment type="function">
    <text evidence="5">Could be a nuclease involved in processing of the 5'-end of pre-16S rRNA.</text>
</comment>
<dbReference type="NCBIfam" id="TIGR00250">
    <property type="entry name" value="RNAse_H_YqgF"/>
    <property type="match status" value="1"/>
</dbReference>
<keyword evidence="3 5" id="KW-0540">Nuclease</keyword>
<feature type="domain" description="YqgF/RNase H-like" evidence="6">
    <location>
        <begin position="5"/>
        <end position="103"/>
    </location>
</feature>
<evidence type="ECO:0000313" key="7">
    <source>
        <dbReference type="EMBL" id="KZK74844.1"/>
    </source>
</evidence>
<dbReference type="GO" id="GO:0016788">
    <property type="term" value="F:hydrolase activity, acting on ester bonds"/>
    <property type="evidence" value="ECO:0007669"/>
    <property type="project" value="UniProtKB-UniRule"/>
</dbReference>
<dbReference type="SUPFAM" id="SSF53098">
    <property type="entry name" value="Ribonuclease H-like"/>
    <property type="match status" value="1"/>
</dbReference>
<dbReference type="AlphaFoldDB" id="A0A165M5Q3"/>
<dbReference type="InterPro" id="IPR006641">
    <property type="entry name" value="YqgF/RNaseH-like_dom"/>
</dbReference>
<keyword evidence="1 5" id="KW-0963">Cytoplasm</keyword>
<name>A0A165M5Q3_PELLU</name>
<accession>A0A165M5Q3</accession>
<evidence type="ECO:0000256" key="5">
    <source>
        <dbReference type="HAMAP-Rule" id="MF_00651"/>
    </source>
</evidence>
<dbReference type="Proteomes" id="UP000076481">
    <property type="component" value="Unassembled WGS sequence"/>
</dbReference>
<dbReference type="CDD" id="cd16964">
    <property type="entry name" value="YqgF"/>
    <property type="match status" value="1"/>
</dbReference>
<dbReference type="GO" id="GO:0000967">
    <property type="term" value="P:rRNA 5'-end processing"/>
    <property type="evidence" value="ECO:0007669"/>
    <property type="project" value="UniProtKB-UniRule"/>
</dbReference>
<dbReference type="InterPro" id="IPR037027">
    <property type="entry name" value="YqgF/RNaseH-like_dom_sf"/>
</dbReference>
<dbReference type="RefSeq" id="WP_303680993.1">
    <property type="nucleotide sequence ID" value="NZ_LVWG01000017.1"/>
</dbReference>
<evidence type="ECO:0000259" key="6">
    <source>
        <dbReference type="SMART" id="SM00732"/>
    </source>
</evidence>
<dbReference type="PANTHER" id="PTHR33317">
    <property type="entry name" value="POLYNUCLEOTIDYL TRANSFERASE, RIBONUCLEASE H-LIKE SUPERFAMILY PROTEIN"/>
    <property type="match status" value="1"/>
</dbReference>
<keyword evidence="4 5" id="KW-0378">Hydrolase</keyword>
<dbReference type="Pfam" id="PF03652">
    <property type="entry name" value="RuvX"/>
    <property type="match status" value="1"/>
</dbReference>
<dbReference type="SMART" id="SM00732">
    <property type="entry name" value="YqgFc"/>
    <property type="match status" value="1"/>
</dbReference>
<gene>
    <name evidence="7" type="ORF">A3K90_09820</name>
</gene>
<proteinExistence type="inferred from homology"/>
<evidence type="ECO:0000256" key="2">
    <source>
        <dbReference type="ARBA" id="ARBA00022517"/>
    </source>
</evidence>
<dbReference type="Gene3D" id="3.30.420.140">
    <property type="entry name" value="YqgF/RNase H-like domain"/>
    <property type="match status" value="1"/>
</dbReference>
<dbReference type="PANTHER" id="PTHR33317:SF4">
    <property type="entry name" value="POLYNUCLEOTIDYL TRANSFERASE, RIBONUCLEASE H-LIKE SUPERFAMILY PROTEIN"/>
    <property type="match status" value="1"/>
</dbReference>
<keyword evidence="2 5" id="KW-0690">Ribosome biogenesis</keyword>
<sequence>MKPKGRIIGIDYGTKRIGLAVTDPLQLFASPVGTFEPEGLHHELRRIMQGDGVVLAVVGSPVSEDGSGNAMTAVVDRFVEELRAVFPELRVERVDESHSSKEASRILAASGKSRKVRREKGRLDSAAACVLLTRFLEENRG</sequence>
<comment type="similarity">
    <text evidence="5">Belongs to the YqgF HJR family.</text>
</comment>
<reference evidence="7 8" key="1">
    <citation type="submission" date="2016-03" db="EMBL/GenBank/DDBJ databases">
        <title>Speciation and ecological success in dimly lit waters: horizontal gene transfer in a green sulfur bacteria bloom unveiled by metagenomic assembly.</title>
        <authorList>
            <person name="Llorens-Mares T."/>
            <person name="Liu Z."/>
            <person name="Allen L.Z."/>
            <person name="Rusch D.B."/>
            <person name="Craig M.T."/>
            <person name="Dupont C.L."/>
            <person name="Bryant D.A."/>
            <person name="Casamayor E.O."/>
        </authorList>
    </citation>
    <scope>NUCLEOTIDE SEQUENCE [LARGE SCALE GENOMIC DNA]</scope>
    <source>
        <strain evidence="7">CIII</strain>
    </source>
</reference>
<comment type="caution">
    <text evidence="7">The sequence shown here is derived from an EMBL/GenBank/DDBJ whole genome shotgun (WGS) entry which is preliminary data.</text>
</comment>
<dbReference type="InterPro" id="IPR005227">
    <property type="entry name" value="YqgF"/>
</dbReference>
<evidence type="ECO:0000256" key="1">
    <source>
        <dbReference type="ARBA" id="ARBA00022490"/>
    </source>
</evidence>
<dbReference type="EMBL" id="LVWG01000017">
    <property type="protein sequence ID" value="KZK74844.1"/>
    <property type="molecule type" value="Genomic_DNA"/>
</dbReference>
<dbReference type="GO" id="GO:0005829">
    <property type="term" value="C:cytosol"/>
    <property type="evidence" value="ECO:0007669"/>
    <property type="project" value="TreeGrafter"/>
</dbReference>
<dbReference type="InterPro" id="IPR012337">
    <property type="entry name" value="RNaseH-like_sf"/>
</dbReference>
<evidence type="ECO:0000256" key="3">
    <source>
        <dbReference type="ARBA" id="ARBA00022722"/>
    </source>
</evidence>
<evidence type="ECO:0000313" key="8">
    <source>
        <dbReference type="Proteomes" id="UP000076481"/>
    </source>
</evidence>
<comment type="subcellular location">
    <subcellularLocation>
        <location evidence="5">Cytoplasm</location>
    </subcellularLocation>
</comment>